<organism evidence="1 2">
    <name type="scientific">Vespula maculifrons</name>
    <name type="common">Eastern yellow jacket</name>
    <name type="synonym">Wasp</name>
    <dbReference type="NCBI Taxonomy" id="7453"/>
    <lineage>
        <taxon>Eukaryota</taxon>
        <taxon>Metazoa</taxon>
        <taxon>Ecdysozoa</taxon>
        <taxon>Arthropoda</taxon>
        <taxon>Hexapoda</taxon>
        <taxon>Insecta</taxon>
        <taxon>Pterygota</taxon>
        <taxon>Neoptera</taxon>
        <taxon>Endopterygota</taxon>
        <taxon>Hymenoptera</taxon>
        <taxon>Apocrita</taxon>
        <taxon>Aculeata</taxon>
        <taxon>Vespoidea</taxon>
        <taxon>Vespidae</taxon>
        <taxon>Vespinae</taxon>
        <taxon>Vespula</taxon>
    </lineage>
</organism>
<evidence type="ECO:0000313" key="1">
    <source>
        <dbReference type="EMBL" id="KAL2744234.1"/>
    </source>
</evidence>
<name>A0ABD2CGM7_VESMC</name>
<sequence>MPVYGRLNVVTVKHLFCALFELPTASLRTKNSCSFRKEAQEVLEEEVRESVNSENTNSLGTFLRMLPFHVVLRSQPDCCIPAPDG</sequence>
<dbReference type="AlphaFoldDB" id="A0ABD2CGM7"/>
<accession>A0ABD2CGM7</accession>
<protein>
    <submittedName>
        <fullName evidence="1">Uncharacterized protein</fullName>
    </submittedName>
</protein>
<comment type="caution">
    <text evidence="1">The sequence shown here is derived from an EMBL/GenBank/DDBJ whole genome shotgun (WGS) entry which is preliminary data.</text>
</comment>
<gene>
    <name evidence="1" type="ORF">V1477_006776</name>
</gene>
<dbReference type="Proteomes" id="UP001607303">
    <property type="component" value="Unassembled WGS sequence"/>
</dbReference>
<evidence type="ECO:0000313" key="2">
    <source>
        <dbReference type="Proteomes" id="UP001607303"/>
    </source>
</evidence>
<reference evidence="1 2" key="1">
    <citation type="journal article" date="2024" name="Ann. Entomol. Soc. Am.">
        <title>Genomic analyses of the southern and eastern yellowjacket wasps (Hymenoptera: Vespidae) reveal evolutionary signatures of social life.</title>
        <authorList>
            <person name="Catto M.A."/>
            <person name="Caine P.B."/>
            <person name="Orr S.E."/>
            <person name="Hunt B.G."/>
            <person name="Goodisman M.A.D."/>
        </authorList>
    </citation>
    <scope>NUCLEOTIDE SEQUENCE [LARGE SCALE GENOMIC DNA]</scope>
    <source>
        <strain evidence="1">232</strain>
        <tissue evidence="1">Head and thorax</tissue>
    </source>
</reference>
<keyword evidence="2" id="KW-1185">Reference proteome</keyword>
<dbReference type="EMBL" id="JAYRBN010000050">
    <property type="protein sequence ID" value="KAL2744234.1"/>
    <property type="molecule type" value="Genomic_DNA"/>
</dbReference>
<proteinExistence type="predicted"/>